<dbReference type="InterPro" id="IPR015943">
    <property type="entry name" value="WD40/YVTN_repeat-like_dom_sf"/>
</dbReference>
<dbReference type="Proteomes" id="UP001139347">
    <property type="component" value="Unassembled WGS sequence"/>
</dbReference>
<feature type="domain" description="Prolow-density lipoprotein receptor-related protein 1-like beta-propeller" evidence="1">
    <location>
        <begin position="4"/>
        <end position="261"/>
    </location>
</feature>
<organism evidence="2 3">
    <name type="scientific">Paenibacillus mangrovi</name>
    <dbReference type="NCBI Taxonomy" id="2931978"/>
    <lineage>
        <taxon>Bacteria</taxon>
        <taxon>Bacillati</taxon>
        <taxon>Bacillota</taxon>
        <taxon>Bacilli</taxon>
        <taxon>Bacillales</taxon>
        <taxon>Paenibacillaceae</taxon>
        <taxon>Paenibacillus</taxon>
    </lineage>
</organism>
<dbReference type="Gene3D" id="2.130.10.10">
    <property type="entry name" value="YVTN repeat-like/Quinoprotein amine dehydrogenase"/>
    <property type="match status" value="1"/>
</dbReference>
<accession>A0A9X2B208</accession>
<evidence type="ECO:0000313" key="3">
    <source>
        <dbReference type="Proteomes" id="UP001139347"/>
    </source>
</evidence>
<proteinExistence type="predicted"/>
<evidence type="ECO:0000313" key="2">
    <source>
        <dbReference type="EMBL" id="MCJ8011821.1"/>
    </source>
</evidence>
<name>A0A9X2B208_9BACL</name>
<dbReference type="Pfam" id="PF16472">
    <property type="entry name" value="DUF5050"/>
    <property type="match status" value="1"/>
</dbReference>
<protein>
    <submittedName>
        <fullName evidence="2">DUF5050 domain-containing protein</fullName>
    </submittedName>
</protein>
<dbReference type="AlphaFoldDB" id="A0A9X2B208"/>
<dbReference type="InterPro" id="IPR032485">
    <property type="entry name" value="LRP1-like_beta_prop"/>
</dbReference>
<evidence type="ECO:0000259" key="1">
    <source>
        <dbReference type="Pfam" id="PF16472"/>
    </source>
</evidence>
<gene>
    <name evidence="2" type="ORF">MUG84_08705</name>
</gene>
<sequence length="285" mass="31038">MERNTANGGLVLKAGGKLYISESTGAFGTVITDLTVAAAGAGGGRTLQADGWFWFMNEDGRHLYYSDQRRGGALYRSGTDSHEPELLLDVPCMNLTLSGGGIYYIDENDGKLYRCGKDGCGTEPLTEERVLGYVIRSDETLYYATAQGIRACIPGSRYEERLTGTPAAGMISAGDRLVYADKERRYALTVLDIQSGAVGAVYDDLSPNSLNTDGRYLYCANRRNDSTIYRVDPEQGRIIRIFGESADHLHVIGDELFFRGQDGWFAMSLYGGQASKVAPNGRAGQ</sequence>
<comment type="caution">
    <text evidence="2">The sequence shown here is derived from an EMBL/GenBank/DDBJ whole genome shotgun (WGS) entry which is preliminary data.</text>
</comment>
<reference evidence="2" key="1">
    <citation type="submission" date="2022-04" db="EMBL/GenBank/DDBJ databases">
        <title>Paenibacillus mangrovi sp. nov., a novel endophytic bacterium isolated from bark of Kandelia candel.</title>
        <authorList>
            <person name="Tuo L."/>
        </authorList>
    </citation>
    <scope>NUCLEOTIDE SEQUENCE</scope>
    <source>
        <strain evidence="2">KQZ6P-2</strain>
    </source>
</reference>
<keyword evidence="3" id="KW-1185">Reference proteome</keyword>
<dbReference type="SUPFAM" id="SSF63825">
    <property type="entry name" value="YWTD domain"/>
    <property type="match status" value="1"/>
</dbReference>
<dbReference type="EMBL" id="JALIRP010000003">
    <property type="protein sequence ID" value="MCJ8011821.1"/>
    <property type="molecule type" value="Genomic_DNA"/>
</dbReference>
<dbReference type="RefSeq" id="WP_244723791.1">
    <property type="nucleotide sequence ID" value="NZ_JALIRP010000003.1"/>
</dbReference>